<sequence length="201" mass="21213">MQDGEWGNMRSTSYARALMVMGLFGINAILLIAFAEQIYFHDLPCPLCLLQRVGYIAAGMGLALNLRFGMRPSHYAIILFGALLGGVISARQSLLHIVPGSGAYGREILGMHMYVAAFVGFVAIVVAVACMLLFDCQFLQRADSEAPAEQQPPRSLGGVSMVAVALFAVLTLGNAVSTALECGAGLCVANPVSYLLLGASP</sequence>
<dbReference type="EMBL" id="ABLC01000134">
    <property type="protein sequence ID" value="EDT02114.1"/>
    <property type="molecule type" value="Genomic_DNA"/>
</dbReference>
<dbReference type="PATRIC" id="fig|396596.7.peg.3135"/>
<dbReference type="Proteomes" id="UP000005463">
    <property type="component" value="Unassembled WGS sequence"/>
</dbReference>
<protein>
    <submittedName>
        <fullName evidence="6">Putative transmembrane protein</fullName>
    </submittedName>
</protein>
<keyword evidence="2 5" id="KW-0812">Transmembrane</keyword>
<comment type="subcellular location">
    <subcellularLocation>
        <location evidence="1">Membrane</location>
        <topology evidence="1">Multi-pass membrane protein</topology>
    </subcellularLocation>
</comment>
<dbReference type="GO" id="GO:0016020">
    <property type="term" value="C:membrane"/>
    <property type="evidence" value="ECO:0007669"/>
    <property type="project" value="UniProtKB-SubCell"/>
</dbReference>
<gene>
    <name evidence="6" type="ORF">BamIOP4010DRAFT_4360</name>
</gene>
<reference evidence="6 7" key="1">
    <citation type="submission" date="2008-03" db="EMBL/GenBank/DDBJ databases">
        <title>Sequencing of the draft genome and assembly of Burkholderia ambifaria IOP40-10.</title>
        <authorList>
            <consortium name="US DOE Joint Genome Institute (JGI-PGF)"/>
            <person name="Copeland A."/>
            <person name="Lucas S."/>
            <person name="Lapidus A."/>
            <person name="Glavina del Rio T."/>
            <person name="Dalin E."/>
            <person name="Tice H."/>
            <person name="Bruce D."/>
            <person name="Goodwin L."/>
            <person name="Pitluck S."/>
            <person name="Larimer F."/>
            <person name="Land M.L."/>
            <person name="Hauser L."/>
            <person name="Tiedje J."/>
            <person name="Richardson P."/>
        </authorList>
    </citation>
    <scope>NUCLEOTIDE SEQUENCE [LARGE SCALE GENOMIC DNA]</scope>
    <source>
        <strain evidence="6 7">IOP40-10</strain>
    </source>
</reference>
<accession>B1FJZ9</accession>
<evidence type="ECO:0000256" key="4">
    <source>
        <dbReference type="ARBA" id="ARBA00023136"/>
    </source>
</evidence>
<dbReference type="Pfam" id="PF02600">
    <property type="entry name" value="DsbB"/>
    <property type="match status" value="1"/>
</dbReference>
<evidence type="ECO:0000256" key="1">
    <source>
        <dbReference type="ARBA" id="ARBA00004141"/>
    </source>
</evidence>
<evidence type="ECO:0000256" key="3">
    <source>
        <dbReference type="ARBA" id="ARBA00022989"/>
    </source>
</evidence>
<organism evidence="6 7">
    <name type="scientific">Burkholderia ambifaria IOP40-10</name>
    <dbReference type="NCBI Taxonomy" id="396596"/>
    <lineage>
        <taxon>Bacteria</taxon>
        <taxon>Pseudomonadati</taxon>
        <taxon>Pseudomonadota</taxon>
        <taxon>Betaproteobacteria</taxon>
        <taxon>Burkholderiales</taxon>
        <taxon>Burkholderiaceae</taxon>
        <taxon>Burkholderia</taxon>
        <taxon>Burkholderia cepacia complex</taxon>
    </lineage>
</organism>
<feature type="transmembrane region" description="Helical" evidence="5">
    <location>
        <begin position="114"/>
        <end position="134"/>
    </location>
</feature>
<name>B1FJZ9_9BURK</name>
<keyword evidence="4 5" id="KW-0472">Membrane</keyword>
<dbReference type="AlphaFoldDB" id="B1FJZ9"/>
<dbReference type="SUPFAM" id="SSF158442">
    <property type="entry name" value="DsbB-like"/>
    <property type="match status" value="1"/>
</dbReference>
<evidence type="ECO:0000313" key="7">
    <source>
        <dbReference type="Proteomes" id="UP000005463"/>
    </source>
</evidence>
<feature type="transmembrane region" description="Helical" evidence="5">
    <location>
        <begin position="18"/>
        <end position="40"/>
    </location>
</feature>
<dbReference type="Gene3D" id="1.20.1550.10">
    <property type="entry name" value="DsbB-like"/>
    <property type="match status" value="1"/>
</dbReference>
<feature type="transmembrane region" description="Helical" evidence="5">
    <location>
        <begin position="75"/>
        <end position="94"/>
    </location>
</feature>
<comment type="caution">
    <text evidence="6">The sequence shown here is derived from an EMBL/GenBank/DDBJ whole genome shotgun (WGS) entry which is preliminary data.</text>
</comment>
<dbReference type="GO" id="GO:0015035">
    <property type="term" value="F:protein-disulfide reductase activity"/>
    <property type="evidence" value="ECO:0007669"/>
    <property type="project" value="InterPro"/>
</dbReference>
<evidence type="ECO:0000256" key="5">
    <source>
        <dbReference type="SAM" id="Phobius"/>
    </source>
</evidence>
<feature type="transmembrane region" description="Helical" evidence="5">
    <location>
        <begin position="155"/>
        <end position="172"/>
    </location>
</feature>
<dbReference type="InterPro" id="IPR003752">
    <property type="entry name" value="DiS_bond_form_DsbB/BdbC"/>
</dbReference>
<dbReference type="InterPro" id="IPR023380">
    <property type="entry name" value="DsbB-like_sf"/>
</dbReference>
<feature type="transmembrane region" description="Helical" evidence="5">
    <location>
        <begin position="52"/>
        <end position="68"/>
    </location>
</feature>
<evidence type="ECO:0000313" key="6">
    <source>
        <dbReference type="EMBL" id="EDT02114.1"/>
    </source>
</evidence>
<proteinExistence type="predicted"/>
<keyword evidence="3 5" id="KW-1133">Transmembrane helix</keyword>
<dbReference type="GO" id="GO:0006457">
    <property type="term" value="P:protein folding"/>
    <property type="evidence" value="ECO:0007669"/>
    <property type="project" value="InterPro"/>
</dbReference>
<evidence type="ECO:0000256" key="2">
    <source>
        <dbReference type="ARBA" id="ARBA00022692"/>
    </source>
</evidence>